<keyword evidence="12" id="KW-0648">Protein biosynthesis</keyword>
<dbReference type="InterPro" id="IPR006359">
    <property type="entry name" value="Tscrpt_elong_fac_GreA"/>
</dbReference>
<keyword evidence="13" id="KW-1185">Reference proteome</keyword>
<accession>A0A150WIW4</accession>
<evidence type="ECO:0000256" key="3">
    <source>
        <dbReference type="ARBA" id="ARBA00023015"/>
    </source>
</evidence>
<dbReference type="InterPro" id="IPR036805">
    <property type="entry name" value="Tscrpt_elong_fac_GreA/B_N_sf"/>
</dbReference>
<evidence type="ECO:0000256" key="2">
    <source>
        <dbReference type="ARBA" id="ARBA00013729"/>
    </source>
</evidence>
<evidence type="ECO:0000256" key="5">
    <source>
        <dbReference type="ARBA" id="ARBA00023163"/>
    </source>
</evidence>
<dbReference type="InterPro" id="IPR028624">
    <property type="entry name" value="Tscrpt_elong_fac_GreA/B"/>
</dbReference>
<dbReference type="Gene3D" id="1.10.287.180">
    <property type="entry name" value="Transcription elongation factor, GreA/GreB, N-terminal domain"/>
    <property type="match status" value="1"/>
</dbReference>
<dbReference type="AlphaFoldDB" id="A0A150WIW4"/>
<comment type="similarity">
    <text evidence="1 8 9">Belongs to the GreA/GreB family.</text>
</comment>
<dbReference type="SUPFAM" id="SSF46557">
    <property type="entry name" value="GreA transcript cleavage protein, N-terminal domain"/>
    <property type="match status" value="1"/>
</dbReference>
<evidence type="ECO:0000259" key="10">
    <source>
        <dbReference type="Pfam" id="PF01272"/>
    </source>
</evidence>
<feature type="domain" description="Transcription elongation factor GreA/GreB C-terminal" evidence="10">
    <location>
        <begin position="87"/>
        <end position="161"/>
    </location>
</feature>
<dbReference type="GO" id="GO:0006354">
    <property type="term" value="P:DNA-templated transcription elongation"/>
    <property type="evidence" value="ECO:0007669"/>
    <property type="project" value="TreeGrafter"/>
</dbReference>
<dbReference type="NCBIfam" id="TIGR01462">
    <property type="entry name" value="greA"/>
    <property type="match status" value="1"/>
</dbReference>
<dbReference type="FunFam" id="1.10.287.180:FF:000001">
    <property type="entry name" value="Transcription elongation factor GreA"/>
    <property type="match status" value="1"/>
</dbReference>
<feature type="domain" description="Transcription elongation factor GreA/GreB N-terminal" evidence="11">
    <location>
        <begin position="10"/>
        <end position="79"/>
    </location>
</feature>
<dbReference type="InterPro" id="IPR018151">
    <property type="entry name" value="TF_GreA/GreB_CS"/>
</dbReference>
<organism evidence="12 13">
    <name type="scientific">Bdellovibrio bacteriovorus</name>
    <dbReference type="NCBI Taxonomy" id="959"/>
    <lineage>
        <taxon>Bacteria</taxon>
        <taxon>Pseudomonadati</taxon>
        <taxon>Bdellovibrionota</taxon>
        <taxon>Bdellovibrionia</taxon>
        <taxon>Bdellovibrionales</taxon>
        <taxon>Pseudobdellovibrionaceae</taxon>
        <taxon>Bdellovibrio</taxon>
    </lineage>
</organism>
<keyword evidence="3 8" id="KW-0805">Transcription regulation</keyword>
<name>A0A150WIW4_BDEBC</name>
<comment type="function">
    <text evidence="6 8 9">Necessary for efficient RNA polymerase transcription elongation past template-encoded arresting sites. The arresting sites in DNA have the property of trapping a certain fraction of elongating RNA polymerases that pass through, resulting in locked ternary complexes. Cleavage of the nascent transcript by cleavage factors such as GreA or GreB allows the resumption of elongation from the new 3'terminus. GreA releases sequences of 2 to 3 nucleotides.</text>
</comment>
<dbReference type="Pfam" id="PF01272">
    <property type="entry name" value="GreA_GreB"/>
    <property type="match status" value="1"/>
</dbReference>
<dbReference type="GO" id="GO:0003746">
    <property type="term" value="F:translation elongation factor activity"/>
    <property type="evidence" value="ECO:0007669"/>
    <property type="project" value="UniProtKB-KW"/>
</dbReference>
<dbReference type="InterPro" id="IPR023459">
    <property type="entry name" value="Tscrpt_elong_fac_GreA/B_fam"/>
</dbReference>
<dbReference type="GO" id="GO:0070063">
    <property type="term" value="F:RNA polymerase binding"/>
    <property type="evidence" value="ECO:0007669"/>
    <property type="project" value="InterPro"/>
</dbReference>
<dbReference type="NCBIfam" id="NF001264">
    <property type="entry name" value="PRK00226.1-5"/>
    <property type="match status" value="1"/>
</dbReference>
<dbReference type="HAMAP" id="MF_00105">
    <property type="entry name" value="GreA_GreB"/>
    <property type="match status" value="1"/>
</dbReference>
<evidence type="ECO:0000256" key="1">
    <source>
        <dbReference type="ARBA" id="ARBA00008213"/>
    </source>
</evidence>
<dbReference type="Gene3D" id="3.10.50.30">
    <property type="entry name" value="Transcription elongation factor, GreA/GreB, C-terminal domain"/>
    <property type="match status" value="1"/>
</dbReference>
<dbReference type="NCBIfam" id="NF001263">
    <property type="entry name" value="PRK00226.1-4"/>
    <property type="match status" value="1"/>
</dbReference>
<dbReference type="GO" id="GO:0032784">
    <property type="term" value="P:regulation of DNA-templated transcription elongation"/>
    <property type="evidence" value="ECO:0007669"/>
    <property type="project" value="UniProtKB-UniRule"/>
</dbReference>
<dbReference type="PANTHER" id="PTHR30437">
    <property type="entry name" value="TRANSCRIPTION ELONGATION FACTOR GREA"/>
    <property type="match status" value="1"/>
</dbReference>
<keyword evidence="4 8" id="KW-0238">DNA-binding</keyword>
<dbReference type="PIRSF" id="PIRSF006092">
    <property type="entry name" value="GreA_GreB"/>
    <property type="match status" value="1"/>
</dbReference>
<dbReference type="InterPro" id="IPR022691">
    <property type="entry name" value="Tscrpt_elong_fac_GreA/B_N"/>
</dbReference>
<dbReference type="EMBL" id="LUKE01000003">
    <property type="protein sequence ID" value="KYG63689.1"/>
    <property type="molecule type" value="Genomic_DNA"/>
</dbReference>
<evidence type="ECO:0000256" key="6">
    <source>
        <dbReference type="ARBA" id="ARBA00024916"/>
    </source>
</evidence>
<sequence>MATTSADKLPMTIRGKAMLEAELKKLLLEERPSVIRAIEEARAQGDISENAEYEAAKERQGMIEGRIAEIQGKLAGAEVIDTAQIKSDRVVFGASVKIVDTETEEEFSYQIVGVDESDVKSGLISVLSPTARALIGKKVGDTVTVQSPKGDKEFEILAFDYK</sequence>
<evidence type="ECO:0000256" key="4">
    <source>
        <dbReference type="ARBA" id="ARBA00023125"/>
    </source>
</evidence>
<dbReference type="RefSeq" id="WP_061835583.1">
    <property type="nucleotide sequence ID" value="NZ_LUKE01000003.1"/>
</dbReference>
<dbReference type="GO" id="GO:0003677">
    <property type="term" value="F:DNA binding"/>
    <property type="evidence" value="ECO:0007669"/>
    <property type="project" value="UniProtKB-UniRule"/>
</dbReference>
<keyword evidence="5 8" id="KW-0804">Transcription</keyword>
<dbReference type="NCBIfam" id="NF001261">
    <property type="entry name" value="PRK00226.1-2"/>
    <property type="match status" value="1"/>
</dbReference>
<dbReference type="PROSITE" id="PS00829">
    <property type="entry name" value="GREAB_1"/>
    <property type="match status" value="1"/>
</dbReference>
<evidence type="ECO:0000313" key="12">
    <source>
        <dbReference type="EMBL" id="KYG63689.1"/>
    </source>
</evidence>
<reference evidence="12 13" key="1">
    <citation type="submission" date="2016-03" db="EMBL/GenBank/DDBJ databases">
        <authorList>
            <person name="Ploux O."/>
        </authorList>
    </citation>
    <scope>NUCLEOTIDE SEQUENCE [LARGE SCALE GENOMIC DNA]</scope>
    <source>
        <strain evidence="12 13">R0</strain>
    </source>
</reference>
<dbReference type="SUPFAM" id="SSF54534">
    <property type="entry name" value="FKBP-like"/>
    <property type="match status" value="1"/>
</dbReference>
<evidence type="ECO:0000259" key="11">
    <source>
        <dbReference type="Pfam" id="PF03449"/>
    </source>
</evidence>
<dbReference type="Pfam" id="PF03449">
    <property type="entry name" value="GreA_GreB_N"/>
    <property type="match status" value="1"/>
</dbReference>
<dbReference type="Proteomes" id="UP000075320">
    <property type="component" value="Unassembled WGS sequence"/>
</dbReference>
<gene>
    <name evidence="8" type="primary">greA</name>
    <name evidence="12" type="ORF">AZI86_12730</name>
</gene>
<dbReference type="FunFam" id="3.10.50.30:FF:000001">
    <property type="entry name" value="Transcription elongation factor GreA"/>
    <property type="match status" value="1"/>
</dbReference>
<comment type="caution">
    <text evidence="12">The sequence shown here is derived from an EMBL/GenBank/DDBJ whole genome shotgun (WGS) entry which is preliminary data.</text>
</comment>
<protein>
    <recommendedName>
        <fullName evidence="2 8">Transcription elongation factor GreA</fullName>
    </recommendedName>
    <alternativeName>
        <fullName evidence="7 8">Transcript cleavage factor GreA</fullName>
    </alternativeName>
</protein>
<dbReference type="PANTHER" id="PTHR30437:SF4">
    <property type="entry name" value="TRANSCRIPTION ELONGATION FACTOR GREA"/>
    <property type="match status" value="1"/>
</dbReference>
<dbReference type="InterPro" id="IPR036953">
    <property type="entry name" value="GreA/GreB_C_sf"/>
</dbReference>
<dbReference type="InterPro" id="IPR001437">
    <property type="entry name" value="Tscrpt_elong_fac_GreA/B_C"/>
</dbReference>
<evidence type="ECO:0000256" key="9">
    <source>
        <dbReference type="RuleBase" id="RU000556"/>
    </source>
</evidence>
<evidence type="ECO:0000256" key="8">
    <source>
        <dbReference type="HAMAP-Rule" id="MF_00105"/>
    </source>
</evidence>
<evidence type="ECO:0000256" key="7">
    <source>
        <dbReference type="ARBA" id="ARBA00030776"/>
    </source>
</evidence>
<keyword evidence="12" id="KW-0251">Elongation factor</keyword>
<evidence type="ECO:0000313" key="13">
    <source>
        <dbReference type="Proteomes" id="UP000075320"/>
    </source>
</evidence>
<proteinExistence type="inferred from homology"/>